<reference evidence="2" key="1">
    <citation type="journal article" date="2019" name="Int. J. Syst. Evol. Microbiol.">
        <title>The Global Catalogue of Microorganisms (GCM) 10K type strain sequencing project: providing services to taxonomists for standard genome sequencing and annotation.</title>
        <authorList>
            <consortium name="The Broad Institute Genomics Platform"/>
            <consortium name="The Broad Institute Genome Sequencing Center for Infectious Disease"/>
            <person name="Wu L."/>
            <person name="Ma J."/>
        </authorList>
    </citation>
    <scope>NUCLEOTIDE SEQUENCE [LARGE SCALE GENOMIC DNA]</scope>
    <source>
        <strain evidence="2">CCUG 63369</strain>
    </source>
</reference>
<dbReference type="InterPro" id="IPR016031">
    <property type="entry name" value="Trp_RNA-bd_attenuator-like_dom"/>
</dbReference>
<gene>
    <name evidence="1" type="ORF">ACFQZU_13015</name>
</gene>
<dbReference type="InterPro" id="IPR002838">
    <property type="entry name" value="AIM24"/>
</dbReference>
<dbReference type="InterPro" id="IPR036983">
    <property type="entry name" value="AIM24_sf"/>
</dbReference>
<sequence>MRSPLFDQVQEAQHRGMSLQNSKMLKVGLDGEVYARQGSMVAYQGDIDFAYKGSGGIGKFFKKAVTGEGVPLMTVSGQGDVFFARDAWDVHIIDLEGDSLTVNGENVLAFESGLEWDIGAVEGAGLAAGGLFNTVFTGYGRIAVACHGMPVLLQVDQPTFVDTQSAVAWAAGLKTGIRRTAKAGALIGRGSGEAVQLAFEGQGFVLVQASEGTPPAPAQS</sequence>
<organism evidence="1 2">
    <name type="scientific">Streptomonospora algeriensis</name>
    <dbReference type="NCBI Taxonomy" id="995084"/>
    <lineage>
        <taxon>Bacteria</taxon>
        <taxon>Bacillati</taxon>
        <taxon>Actinomycetota</taxon>
        <taxon>Actinomycetes</taxon>
        <taxon>Streptosporangiales</taxon>
        <taxon>Nocardiopsidaceae</taxon>
        <taxon>Streptomonospora</taxon>
    </lineage>
</organism>
<dbReference type="PANTHER" id="PTHR38074">
    <property type="entry name" value="ALTERED INHERITANCE OF MITOCHONDRIA PROTEIN 24, MITOCHONDRIAL"/>
    <property type="match status" value="1"/>
</dbReference>
<accession>A0ABW3BIV1</accession>
<dbReference type="SUPFAM" id="SSF51219">
    <property type="entry name" value="TRAP-like"/>
    <property type="match status" value="1"/>
</dbReference>
<dbReference type="Proteomes" id="UP001596956">
    <property type="component" value="Unassembled WGS sequence"/>
</dbReference>
<comment type="caution">
    <text evidence="1">The sequence shown here is derived from an EMBL/GenBank/DDBJ whole genome shotgun (WGS) entry which is preliminary data.</text>
</comment>
<evidence type="ECO:0000313" key="2">
    <source>
        <dbReference type="Proteomes" id="UP001596956"/>
    </source>
</evidence>
<keyword evidence="2" id="KW-1185">Reference proteome</keyword>
<protein>
    <submittedName>
        <fullName evidence="1">AIM24 family protein</fullName>
    </submittedName>
</protein>
<dbReference type="PANTHER" id="PTHR38074:SF1">
    <property type="entry name" value="ALTERED INHERITANCE OF MITOCHONDRIA PROTEIN 24, MITOCHONDRIAL"/>
    <property type="match status" value="1"/>
</dbReference>
<proteinExistence type="predicted"/>
<evidence type="ECO:0000313" key="1">
    <source>
        <dbReference type="EMBL" id="MFD0802229.1"/>
    </source>
</evidence>
<name>A0ABW3BIV1_9ACTN</name>
<dbReference type="EMBL" id="JBHTHR010000406">
    <property type="protein sequence ID" value="MFD0802229.1"/>
    <property type="molecule type" value="Genomic_DNA"/>
</dbReference>
<dbReference type="Gene3D" id="3.60.160.10">
    <property type="entry name" value="Mitochondrial biogenesis AIM24"/>
    <property type="match status" value="1"/>
</dbReference>
<dbReference type="Pfam" id="PF01987">
    <property type="entry name" value="AIM24"/>
    <property type="match status" value="1"/>
</dbReference>